<sequence>MHKMQQPTAADPASGDGDELGHRGDNHGNGHFNDGDSGKRGCARAAGFVTAERDGSRVEALGPVRLVGH</sequence>
<feature type="region of interest" description="Disordered" evidence="1">
    <location>
        <begin position="1"/>
        <end position="41"/>
    </location>
</feature>
<evidence type="ECO:0000313" key="2">
    <source>
        <dbReference type="EMBL" id="KAE8960465.1"/>
    </source>
</evidence>
<dbReference type="EMBL" id="QXGB01001915">
    <property type="protein sequence ID" value="KAE9183825.1"/>
    <property type="molecule type" value="Genomic_DNA"/>
</dbReference>
<protein>
    <submittedName>
        <fullName evidence="3">Uncharacterized protein</fullName>
    </submittedName>
</protein>
<evidence type="ECO:0000256" key="1">
    <source>
        <dbReference type="SAM" id="MobiDB-lite"/>
    </source>
</evidence>
<dbReference type="EMBL" id="QXFW01005977">
    <property type="protein sequence ID" value="KAE8960465.1"/>
    <property type="molecule type" value="Genomic_DNA"/>
</dbReference>
<comment type="caution">
    <text evidence="3">The sequence shown here is derived from an EMBL/GenBank/DDBJ whole genome shotgun (WGS) entry which is preliminary data.</text>
</comment>
<dbReference type="AlphaFoldDB" id="A0A6A3WET5"/>
<dbReference type="Proteomes" id="UP000460718">
    <property type="component" value="Unassembled WGS sequence"/>
</dbReference>
<dbReference type="Proteomes" id="UP000433483">
    <property type="component" value="Unassembled WGS sequence"/>
</dbReference>
<proteinExistence type="predicted"/>
<accession>A0A6A3WET5</accession>
<evidence type="ECO:0000313" key="4">
    <source>
        <dbReference type="Proteomes" id="UP000433483"/>
    </source>
</evidence>
<evidence type="ECO:0000313" key="3">
    <source>
        <dbReference type="EMBL" id="KAE9183825.1"/>
    </source>
</evidence>
<reference evidence="3 4" key="1">
    <citation type="submission" date="2018-08" db="EMBL/GenBank/DDBJ databases">
        <title>Genomic investigation of the strawberry pathogen Phytophthora fragariae indicates pathogenicity is determined by transcriptional variation in three key races.</title>
        <authorList>
            <person name="Adams T.M."/>
            <person name="Armitage A.D."/>
            <person name="Sobczyk M.K."/>
            <person name="Bates H.J."/>
            <person name="Dunwell J.M."/>
            <person name="Nellist C.F."/>
            <person name="Harrison R.J."/>
        </authorList>
    </citation>
    <scope>NUCLEOTIDE SEQUENCE [LARGE SCALE GENOMIC DNA]</scope>
    <source>
        <strain evidence="3 4">NOV-27</strain>
        <strain evidence="2 5">SCRP245</strain>
    </source>
</reference>
<feature type="compositionally biased region" description="Basic and acidic residues" evidence="1">
    <location>
        <begin position="19"/>
        <end position="39"/>
    </location>
</feature>
<keyword evidence="4" id="KW-1185">Reference proteome</keyword>
<name>A0A6A3WET5_9STRA</name>
<gene>
    <name evidence="3" type="ORF">PF005_g21929</name>
    <name evidence="2" type="ORF">PF011_g30083</name>
</gene>
<organism evidence="3 4">
    <name type="scientific">Phytophthora fragariae</name>
    <dbReference type="NCBI Taxonomy" id="53985"/>
    <lineage>
        <taxon>Eukaryota</taxon>
        <taxon>Sar</taxon>
        <taxon>Stramenopiles</taxon>
        <taxon>Oomycota</taxon>
        <taxon>Peronosporomycetes</taxon>
        <taxon>Peronosporales</taxon>
        <taxon>Peronosporaceae</taxon>
        <taxon>Phytophthora</taxon>
    </lineage>
</organism>
<evidence type="ECO:0000313" key="5">
    <source>
        <dbReference type="Proteomes" id="UP000460718"/>
    </source>
</evidence>